<reference evidence="4" key="2">
    <citation type="submission" date="2020-09" db="EMBL/GenBank/DDBJ databases">
        <authorList>
            <person name="Sun Q."/>
            <person name="Kim S."/>
        </authorList>
    </citation>
    <scope>NUCLEOTIDE SEQUENCE</scope>
    <source>
        <strain evidence="4">KCTC 23224</strain>
    </source>
</reference>
<dbReference type="SUPFAM" id="SSF53756">
    <property type="entry name" value="UDP-Glycosyltransferase/glycogen phosphorylase"/>
    <property type="match status" value="1"/>
</dbReference>
<reference evidence="4" key="1">
    <citation type="journal article" date="2014" name="Int. J. Syst. Evol. Microbiol.">
        <title>Complete genome sequence of Corynebacterium casei LMG S-19264T (=DSM 44701T), isolated from a smear-ripened cheese.</title>
        <authorList>
            <consortium name="US DOE Joint Genome Institute (JGI-PGF)"/>
            <person name="Walter F."/>
            <person name="Albersmeier A."/>
            <person name="Kalinowski J."/>
            <person name="Ruckert C."/>
        </authorList>
    </citation>
    <scope>NUCLEOTIDE SEQUENCE</scope>
    <source>
        <strain evidence="4">KCTC 23224</strain>
    </source>
</reference>
<accession>A0A8J3CYB9</accession>
<evidence type="ECO:0000256" key="1">
    <source>
        <dbReference type="ARBA" id="ARBA00022679"/>
    </source>
</evidence>
<comment type="caution">
    <text evidence="4">The sequence shown here is derived from an EMBL/GenBank/DDBJ whole genome shotgun (WGS) entry which is preliminary data.</text>
</comment>
<sequence>MSLKVNFIFRSKSKEFNSIEGVFETIINSFGTGIIANKLYLPKEGANLFSLISNLAYCKSLKGQINHITGHVNYISLILGKCTILTIHDIQSATSGNFLKKIVINFFWFKLPALLAKRITVISEFTKNELIQLLPEVESKVRVIHNPVNPRFQVKSSKPFDEGLPIILALGTKKNKNLERIVQAMEGISATLLIIGKLSIEQIQLLENSSVSYVNKYYLSWEEIFNVYETCDLLCFPSLYEGFGMPIIEAQAMGKPVITSDLGAMAEVAGNAAFLVNPYSYLEIRQAITKIIADGEFRAKLVTEGFKNVKRFDPKFIAQKYQELYLSLTS</sequence>
<dbReference type="InterPro" id="IPR001296">
    <property type="entry name" value="Glyco_trans_1"/>
</dbReference>
<evidence type="ECO:0000259" key="2">
    <source>
        <dbReference type="Pfam" id="PF00534"/>
    </source>
</evidence>
<dbReference type="PANTHER" id="PTHR46401:SF2">
    <property type="entry name" value="GLYCOSYLTRANSFERASE WBBK-RELATED"/>
    <property type="match status" value="1"/>
</dbReference>
<dbReference type="EMBL" id="BMYF01000009">
    <property type="protein sequence ID" value="GHB37078.1"/>
    <property type="molecule type" value="Genomic_DNA"/>
</dbReference>
<feature type="domain" description="Glycosyl transferase family 1" evidence="2">
    <location>
        <begin position="156"/>
        <end position="305"/>
    </location>
</feature>
<dbReference type="Pfam" id="PF13439">
    <property type="entry name" value="Glyco_transf_4"/>
    <property type="match status" value="1"/>
</dbReference>
<dbReference type="Proteomes" id="UP000642809">
    <property type="component" value="Unassembled WGS sequence"/>
</dbReference>
<proteinExistence type="predicted"/>
<name>A0A8J3CYB9_9BACT</name>
<organism evidence="4 5">
    <name type="scientific">Mongoliitalea lutea</name>
    <dbReference type="NCBI Taxonomy" id="849756"/>
    <lineage>
        <taxon>Bacteria</taxon>
        <taxon>Pseudomonadati</taxon>
        <taxon>Bacteroidota</taxon>
        <taxon>Cytophagia</taxon>
        <taxon>Cytophagales</taxon>
        <taxon>Cyclobacteriaceae</taxon>
        <taxon>Mongoliitalea</taxon>
    </lineage>
</organism>
<protein>
    <submittedName>
        <fullName evidence="4">Uncharacterized protein</fullName>
    </submittedName>
</protein>
<evidence type="ECO:0000259" key="3">
    <source>
        <dbReference type="Pfam" id="PF13439"/>
    </source>
</evidence>
<keyword evidence="5" id="KW-1185">Reference proteome</keyword>
<dbReference type="Pfam" id="PF00534">
    <property type="entry name" value="Glycos_transf_1"/>
    <property type="match status" value="1"/>
</dbReference>
<dbReference type="Gene3D" id="3.40.50.2000">
    <property type="entry name" value="Glycogen Phosphorylase B"/>
    <property type="match status" value="2"/>
</dbReference>
<dbReference type="InterPro" id="IPR028098">
    <property type="entry name" value="Glyco_trans_4-like_N"/>
</dbReference>
<keyword evidence="1" id="KW-0808">Transferase</keyword>
<dbReference type="GO" id="GO:0016757">
    <property type="term" value="F:glycosyltransferase activity"/>
    <property type="evidence" value="ECO:0007669"/>
    <property type="project" value="InterPro"/>
</dbReference>
<dbReference type="AlphaFoldDB" id="A0A8J3CYB9"/>
<dbReference type="CDD" id="cd03809">
    <property type="entry name" value="GT4_MtfB-like"/>
    <property type="match status" value="1"/>
</dbReference>
<feature type="domain" description="Glycosyltransferase subfamily 4-like N-terminal" evidence="3">
    <location>
        <begin position="75"/>
        <end position="150"/>
    </location>
</feature>
<evidence type="ECO:0000313" key="5">
    <source>
        <dbReference type="Proteomes" id="UP000642809"/>
    </source>
</evidence>
<evidence type="ECO:0000313" key="4">
    <source>
        <dbReference type="EMBL" id="GHB37078.1"/>
    </source>
</evidence>
<dbReference type="RefSeq" id="WP_189580986.1">
    <property type="nucleotide sequence ID" value="NZ_BMYF01000009.1"/>
</dbReference>
<gene>
    <name evidence="4" type="ORF">GCM10008106_17950</name>
</gene>
<dbReference type="PANTHER" id="PTHR46401">
    <property type="entry name" value="GLYCOSYLTRANSFERASE WBBK-RELATED"/>
    <property type="match status" value="1"/>
</dbReference>